<dbReference type="OrthoDB" id="9944397at2"/>
<organism evidence="1 2">
    <name type="scientific">Celeribacter baekdonensis</name>
    <dbReference type="NCBI Taxonomy" id="875171"/>
    <lineage>
        <taxon>Bacteria</taxon>
        <taxon>Pseudomonadati</taxon>
        <taxon>Pseudomonadota</taxon>
        <taxon>Alphaproteobacteria</taxon>
        <taxon>Rhodobacterales</taxon>
        <taxon>Roseobacteraceae</taxon>
        <taxon>Celeribacter</taxon>
    </lineage>
</organism>
<protein>
    <submittedName>
        <fullName evidence="1">Uncharacterized protein</fullName>
    </submittedName>
</protein>
<evidence type="ECO:0000313" key="1">
    <source>
        <dbReference type="EMBL" id="AVW91255.1"/>
    </source>
</evidence>
<sequence length="133" mass="13897">MIRIHTQMIRALAHTQTMRSLITMIAALAFAVLSGLHGARPVSLAPAPAADAALFAELGFSASDICGYGGTGSGSESRCPNCVISTAAVVPYAQNLFAPSRSNHTSPRVFAQKARAIPQLIRVKTARAPPVLT</sequence>
<proteinExistence type="predicted"/>
<dbReference type="Proteomes" id="UP000241447">
    <property type="component" value="Chromosome"/>
</dbReference>
<dbReference type="AlphaFoldDB" id="A0A2R4M262"/>
<name>A0A2R4M262_9RHOB</name>
<dbReference type="KEGG" id="cbak:DA792_09330"/>
<accession>A0A2R4M262</accession>
<dbReference type="RefSeq" id="WP_107719701.1">
    <property type="nucleotide sequence ID" value="NZ_CP028475.1"/>
</dbReference>
<evidence type="ECO:0000313" key="2">
    <source>
        <dbReference type="Proteomes" id="UP000241447"/>
    </source>
</evidence>
<gene>
    <name evidence="1" type="ORF">DA792_09330</name>
</gene>
<dbReference type="EMBL" id="CP028475">
    <property type="protein sequence ID" value="AVW91255.1"/>
    <property type="molecule type" value="Genomic_DNA"/>
</dbReference>
<reference evidence="1 2" key="1">
    <citation type="submission" date="2018-03" db="EMBL/GenBank/DDBJ databases">
        <title>The Complete Genome of Celeribacter baekdonensis strain LH4, a Thiosulfate-Oxidizing Alphaproteobacterium Isolated from Gulf of Mexico Continental Slope Sediments.</title>
        <authorList>
            <person name="Flood B.E."/>
            <person name="Bailey J.V."/>
            <person name="Leprich D."/>
        </authorList>
    </citation>
    <scope>NUCLEOTIDE SEQUENCE [LARGE SCALE GENOMIC DNA]</scope>
    <source>
        <strain evidence="1 2">LH4</strain>
    </source>
</reference>